<dbReference type="SMART" id="SM00857">
    <property type="entry name" value="Resolvase"/>
    <property type="match status" value="1"/>
</dbReference>
<dbReference type="Proteomes" id="UP000433575">
    <property type="component" value="Unassembled WGS sequence"/>
</dbReference>
<reference evidence="4 5" key="1">
    <citation type="journal article" date="2019" name="Nat. Med.">
        <title>A library of human gut bacterial isolates paired with longitudinal multiomics data enables mechanistic microbiome research.</title>
        <authorList>
            <person name="Poyet M."/>
            <person name="Groussin M."/>
            <person name="Gibbons S.M."/>
            <person name="Avila-Pacheco J."/>
            <person name="Jiang X."/>
            <person name="Kearney S.M."/>
            <person name="Perrotta A.R."/>
            <person name="Berdy B."/>
            <person name="Zhao S."/>
            <person name="Lieberman T.D."/>
            <person name="Swanson P.K."/>
            <person name="Smith M."/>
            <person name="Roesemann S."/>
            <person name="Alexander J.E."/>
            <person name="Rich S.A."/>
            <person name="Livny J."/>
            <person name="Vlamakis H."/>
            <person name="Clish C."/>
            <person name="Bullock K."/>
            <person name="Deik A."/>
            <person name="Scott J."/>
            <person name="Pierce K.A."/>
            <person name="Xavier R.J."/>
            <person name="Alm E.J."/>
        </authorList>
    </citation>
    <scope>NUCLEOTIDE SEQUENCE [LARGE SCALE GENOMIC DNA]</scope>
    <source>
        <strain evidence="2 4">BIOML-A4</strain>
        <strain evidence="3 5">BIOML-A5</strain>
    </source>
</reference>
<evidence type="ECO:0000313" key="5">
    <source>
        <dbReference type="Proteomes" id="UP000480929"/>
    </source>
</evidence>
<dbReference type="EMBL" id="WKPI01000053">
    <property type="protein sequence ID" value="MSC35043.1"/>
    <property type="molecule type" value="Genomic_DNA"/>
</dbReference>
<comment type="caution">
    <text evidence="2">The sequence shown here is derived from an EMBL/GenBank/DDBJ whole genome shotgun (WGS) entry which is preliminary data.</text>
</comment>
<dbReference type="InterPro" id="IPR050639">
    <property type="entry name" value="SSR_resolvase"/>
</dbReference>
<accession>A0A6N7SDD1</accession>
<dbReference type="EMBL" id="WKPJ01000051">
    <property type="protein sequence ID" value="MSA91286.1"/>
    <property type="molecule type" value="Genomic_DNA"/>
</dbReference>
<keyword evidence="5" id="KW-1185">Reference proteome</keyword>
<protein>
    <submittedName>
        <fullName evidence="2">Recombinase</fullName>
    </submittedName>
</protein>
<dbReference type="SUPFAM" id="SSF53041">
    <property type="entry name" value="Resolvase-like"/>
    <property type="match status" value="1"/>
</dbReference>
<evidence type="ECO:0000313" key="4">
    <source>
        <dbReference type="Proteomes" id="UP000433575"/>
    </source>
</evidence>
<dbReference type="InterPro" id="IPR006119">
    <property type="entry name" value="Resolv_N"/>
</dbReference>
<proteinExistence type="predicted"/>
<dbReference type="Pfam" id="PF00239">
    <property type="entry name" value="Resolvase"/>
    <property type="match status" value="1"/>
</dbReference>
<dbReference type="OrthoDB" id="1654101at2"/>
<evidence type="ECO:0000259" key="1">
    <source>
        <dbReference type="PROSITE" id="PS51736"/>
    </source>
</evidence>
<dbReference type="PANTHER" id="PTHR30461">
    <property type="entry name" value="DNA-INVERTASE FROM LAMBDOID PROPHAGE"/>
    <property type="match status" value="1"/>
</dbReference>
<evidence type="ECO:0000313" key="3">
    <source>
        <dbReference type="EMBL" id="MSC35043.1"/>
    </source>
</evidence>
<dbReference type="GO" id="GO:0003677">
    <property type="term" value="F:DNA binding"/>
    <property type="evidence" value="ECO:0007669"/>
    <property type="project" value="InterPro"/>
</dbReference>
<organism evidence="2 4">
    <name type="scientific">Holdemania massiliensis</name>
    <dbReference type="NCBI Taxonomy" id="1468449"/>
    <lineage>
        <taxon>Bacteria</taxon>
        <taxon>Bacillati</taxon>
        <taxon>Bacillota</taxon>
        <taxon>Erysipelotrichia</taxon>
        <taxon>Erysipelotrichales</taxon>
        <taxon>Erysipelotrichaceae</taxon>
        <taxon>Holdemania</taxon>
    </lineage>
</organism>
<dbReference type="GO" id="GO:0000150">
    <property type="term" value="F:DNA strand exchange activity"/>
    <property type="evidence" value="ECO:0007669"/>
    <property type="project" value="InterPro"/>
</dbReference>
<dbReference type="PROSITE" id="PS51736">
    <property type="entry name" value="RECOMBINASES_3"/>
    <property type="match status" value="1"/>
</dbReference>
<gene>
    <name evidence="3" type="ORF">GKD88_18160</name>
    <name evidence="2" type="ORF">GKE08_18355</name>
</gene>
<feature type="domain" description="Resolvase/invertase-type recombinase catalytic" evidence="1">
    <location>
        <begin position="1"/>
        <end position="91"/>
    </location>
</feature>
<dbReference type="Gene3D" id="3.40.50.1390">
    <property type="entry name" value="Resolvase, N-terminal catalytic domain"/>
    <property type="match status" value="1"/>
</dbReference>
<dbReference type="InterPro" id="IPR036162">
    <property type="entry name" value="Resolvase-like_N_sf"/>
</dbReference>
<dbReference type="AlphaFoldDB" id="A0A6N7SDD1"/>
<dbReference type="Proteomes" id="UP000480929">
    <property type="component" value="Unassembled WGS sequence"/>
</dbReference>
<name>A0A6N7SDD1_9FIRM</name>
<sequence>MRLSRDDELQGESGSIQTQRMMLRQYAAEHGLTVVDEYIDDGWSGTNFERPSFQRMIDDIEDGKINCVVTKDYCAIIGLNQKDLETQGILA</sequence>
<evidence type="ECO:0000313" key="2">
    <source>
        <dbReference type="EMBL" id="MSA91286.1"/>
    </source>
</evidence>
<dbReference type="PANTHER" id="PTHR30461:SF23">
    <property type="entry name" value="DNA RECOMBINASE-RELATED"/>
    <property type="match status" value="1"/>
</dbReference>